<evidence type="ECO:0000313" key="3">
    <source>
        <dbReference type="Proteomes" id="UP000053105"/>
    </source>
</evidence>
<evidence type="ECO:0000313" key="2">
    <source>
        <dbReference type="EMBL" id="KOX77850.1"/>
    </source>
</evidence>
<name>A0A0M9A5U8_9HYME</name>
<evidence type="ECO:0000256" key="1">
    <source>
        <dbReference type="SAM" id="MobiDB-lite"/>
    </source>
</evidence>
<sequence length="329" mass="37381">MERVVSTDDSCSKRLSTITEYSEPGIDSDDNEERCEEEPAIPRGDSEQRLEDQASTAVKYFLVDDSPMAKFSRSIKWIYKKTVSQRKRLEAFSALDDNNVPSSMLNFAQITELEDLHCWGNSCGCEIDNVKFTPQVAIESPRQCEERIKLPSLTNLQRSPGFSHELHGFIRSMKLTRRSPGFPSRCLESIESNSRADFRTLVTETGRLVVPSREESREPPWSLALQLATWIIRAKSRNFLCTPRHPSLPVIRSLEVGGRRCARSIVFCVSLHAFRDEGQIMEGRYARSPLADVIMPGQSGGNRDLSGQTTDYYVRLLGYARHNPERRCL</sequence>
<keyword evidence="3" id="KW-1185">Reference proteome</keyword>
<dbReference type="EMBL" id="KQ435727">
    <property type="protein sequence ID" value="KOX77850.1"/>
    <property type="molecule type" value="Genomic_DNA"/>
</dbReference>
<protein>
    <submittedName>
        <fullName evidence="2">Uncharacterized protein</fullName>
    </submittedName>
</protein>
<feature type="compositionally biased region" description="Basic and acidic residues" evidence="1">
    <location>
        <begin position="1"/>
        <end position="12"/>
    </location>
</feature>
<feature type="compositionally biased region" description="Acidic residues" evidence="1">
    <location>
        <begin position="26"/>
        <end position="39"/>
    </location>
</feature>
<gene>
    <name evidence="2" type="ORF">WN51_05736</name>
</gene>
<accession>A0A0M9A5U8</accession>
<organism evidence="2 3">
    <name type="scientific">Melipona quadrifasciata</name>
    <dbReference type="NCBI Taxonomy" id="166423"/>
    <lineage>
        <taxon>Eukaryota</taxon>
        <taxon>Metazoa</taxon>
        <taxon>Ecdysozoa</taxon>
        <taxon>Arthropoda</taxon>
        <taxon>Hexapoda</taxon>
        <taxon>Insecta</taxon>
        <taxon>Pterygota</taxon>
        <taxon>Neoptera</taxon>
        <taxon>Endopterygota</taxon>
        <taxon>Hymenoptera</taxon>
        <taxon>Apocrita</taxon>
        <taxon>Aculeata</taxon>
        <taxon>Apoidea</taxon>
        <taxon>Anthophila</taxon>
        <taxon>Apidae</taxon>
        <taxon>Melipona</taxon>
    </lineage>
</organism>
<dbReference type="AlphaFoldDB" id="A0A0M9A5U8"/>
<reference evidence="2 3" key="1">
    <citation type="submission" date="2015-07" db="EMBL/GenBank/DDBJ databases">
        <title>The genome of Melipona quadrifasciata.</title>
        <authorList>
            <person name="Pan H."/>
            <person name="Kapheim K."/>
        </authorList>
    </citation>
    <scope>NUCLEOTIDE SEQUENCE [LARGE SCALE GENOMIC DNA]</scope>
    <source>
        <strain evidence="2">0111107301</strain>
        <tissue evidence="2">Whole body</tissue>
    </source>
</reference>
<dbReference type="Proteomes" id="UP000053105">
    <property type="component" value="Unassembled WGS sequence"/>
</dbReference>
<feature type="region of interest" description="Disordered" evidence="1">
    <location>
        <begin position="1"/>
        <end position="49"/>
    </location>
</feature>
<proteinExistence type="predicted"/>
<dbReference type="OrthoDB" id="7616085at2759"/>